<keyword evidence="1" id="KW-0732">Signal</keyword>
<reference evidence="3 4" key="1">
    <citation type="submission" date="2024-03" db="EMBL/GenBank/DDBJ databases">
        <title>A high-quality draft genome sequence of Diaporthe vaccinii, a causative agent of upright dieback and viscid rot disease in cranberry plants.</title>
        <authorList>
            <person name="Sarrasin M."/>
            <person name="Lang B.F."/>
            <person name="Burger G."/>
        </authorList>
    </citation>
    <scope>NUCLEOTIDE SEQUENCE [LARGE SCALE GENOMIC DNA]</scope>
    <source>
        <strain evidence="3 4">IS7</strain>
    </source>
</reference>
<feature type="domain" description="AB hydrolase-1" evidence="2">
    <location>
        <begin position="111"/>
        <end position="380"/>
    </location>
</feature>
<name>A0ABR4EJF9_9PEZI</name>
<accession>A0ABR4EJF9</accession>
<dbReference type="Gene3D" id="3.40.50.1820">
    <property type="entry name" value="alpha/beta hydrolase"/>
    <property type="match status" value="1"/>
</dbReference>
<evidence type="ECO:0000313" key="3">
    <source>
        <dbReference type="EMBL" id="KAL2282540.1"/>
    </source>
</evidence>
<evidence type="ECO:0000259" key="2">
    <source>
        <dbReference type="Pfam" id="PF12697"/>
    </source>
</evidence>
<feature type="signal peptide" evidence="1">
    <location>
        <begin position="1"/>
        <end position="20"/>
    </location>
</feature>
<feature type="chain" id="PRO_5045085584" description="AB hydrolase-1 domain-containing protein" evidence="1">
    <location>
        <begin position="21"/>
        <end position="400"/>
    </location>
</feature>
<evidence type="ECO:0000313" key="4">
    <source>
        <dbReference type="Proteomes" id="UP001600888"/>
    </source>
</evidence>
<gene>
    <name evidence="3" type="ORF">FJTKL_10612</name>
</gene>
<dbReference type="SUPFAM" id="SSF53474">
    <property type="entry name" value="alpha/beta-Hydrolases"/>
    <property type="match status" value="1"/>
</dbReference>
<keyword evidence="4" id="KW-1185">Reference proteome</keyword>
<proteinExistence type="predicted"/>
<dbReference type="EMBL" id="JBAWTH010000049">
    <property type="protein sequence ID" value="KAL2282540.1"/>
    <property type="molecule type" value="Genomic_DNA"/>
</dbReference>
<protein>
    <recommendedName>
        <fullName evidence="2">AB hydrolase-1 domain-containing protein</fullName>
    </recommendedName>
</protein>
<organism evidence="3 4">
    <name type="scientific">Diaporthe vaccinii</name>
    <dbReference type="NCBI Taxonomy" id="105482"/>
    <lineage>
        <taxon>Eukaryota</taxon>
        <taxon>Fungi</taxon>
        <taxon>Dikarya</taxon>
        <taxon>Ascomycota</taxon>
        <taxon>Pezizomycotina</taxon>
        <taxon>Sordariomycetes</taxon>
        <taxon>Sordariomycetidae</taxon>
        <taxon>Diaporthales</taxon>
        <taxon>Diaporthaceae</taxon>
        <taxon>Diaporthe</taxon>
        <taxon>Diaporthe eres species complex</taxon>
    </lineage>
</organism>
<dbReference type="Proteomes" id="UP001600888">
    <property type="component" value="Unassembled WGS sequence"/>
</dbReference>
<dbReference type="Pfam" id="PF12697">
    <property type="entry name" value="Abhydrolase_6"/>
    <property type="match status" value="1"/>
</dbReference>
<dbReference type="InterPro" id="IPR029058">
    <property type="entry name" value="AB_hydrolase_fold"/>
</dbReference>
<dbReference type="InterPro" id="IPR000073">
    <property type="entry name" value="AB_hydrolase_1"/>
</dbReference>
<comment type="caution">
    <text evidence="3">The sequence shown here is derived from an EMBL/GenBank/DDBJ whole genome shotgun (WGS) entry which is preliminary data.</text>
</comment>
<sequence length="400" mass="43484">MKVLQFSASVALMMFTRSSAAPAPAAPHSKQCIQLEVPLLITANNSQFDLPRVDNNVDAVDLVWDLTTWSHKSEIGRVTGVIPVNDTFTISAQLCVPPQGAKSDILQIATHGVGFDKRYWDIEINPEEYSYVDSALRRGYSILTYDRLGTGNSTKADAYEVLKASVEIEVLRGLTELSRTGDLVQSSKVAGASCDDTSTLENYTPSKIAHVGHSYGSFMISGLLSRYGNLSDGAILTGFLINEHLLNEVGPEAFGYEFAAQSDPNRFVDRPSGCIVAATESNIQQIFLKKGTFEPELLRYAEFIKQPNAVGELVSGNQAFGRPATDFNGPLQIFVGEYDYPVCDGDCNNVYDLRNISALYPAATNVSVYLQPGTGHGLTLSTNATAGYEVMFSYLQSHGL</sequence>
<evidence type="ECO:0000256" key="1">
    <source>
        <dbReference type="SAM" id="SignalP"/>
    </source>
</evidence>